<protein>
    <submittedName>
        <fullName evidence="2">Endo alpha-1,4 polygalactosaminidase</fullName>
    </submittedName>
</protein>
<dbReference type="InterPro" id="IPR013785">
    <property type="entry name" value="Aldolase_TIM"/>
</dbReference>
<organism evidence="2 3">
    <name type="scientific">Dactylosporangium salmoneum</name>
    <dbReference type="NCBI Taxonomy" id="53361"/>
    <lineage>
        <taxon>Bacteria</taxon>
        <taxon>Bacillati</taxon>
        <taxon>Actinomycetota</taxon>
        <taxon>Actinomycetes</taxon>
        <taxon>Micromonosporales</taxon>
        <taxon>Micromonosporaceae</taxon>
        <taxon>Dactylosporangium</taxon>
    </lineage>
</organism>
<dbReference type="PANTHER" id="PTHR35273">
    <property type="entry name" value="ALPHA-1,4 POLYGALACTOSAMINIDASE, PUTATIVE (AFU_ORTHOLOGUE AFUA_3G07890)-RELATED"/>
    <property type="match status" value="1"/>
</dbReference>
<dbReference type="PANTHER" id="PTHR35273:SF2">
    <property type="entry name" value="ALPHA-GALACTOSIDASE"/>
    <property type="match status" value="1"/>
</dbReference>
<sequence length="244" mass="25789">MNAPPPNAGFDYQIGGGYPLPAGVTVVSRDHEDTVATGAYNICYVNGFQAQTEAAGWWRANHPDLLLRKGGAEVVDRDWNELVLDISTPAKRAALADIVGGWITSCAAKGFKGVEVDNFDSFARSQGLLTADHAIAFAKLLAAHAHGKGLAIAQKNASELARAGKTQAGFDFAVAEECGEYDMAPGVSECQGYVDAYGANVIVIEYDPGSFAGTCAKYGSRLSVVLRDVNVSKPGSRSYVYQSC</sequence>
<comment type="caution">
    <text evidence="2">The sequence shown here is derived from an EMBL/GenBank/DDBJ whole genome shotgun (WGS) entry which is preliminary data.</text>
</comment>
<feature type="domain" description="Glycoside-hydrolase family GH114 TIM-barrel" evidence="1">
    <location>
        <begin position="10"/>
        <end position="232"/>
    </location>
</feature>
<proteinExistence type="predicted"/>
<dbReference type="EMBL" id="BAAARV010000046">
    <property type="protein sequence ID" value="GAA2358727.1"/>
    <property type="molecule type" value="Genomic_DNA"/>
</dbReference>
<dbReference type="Proteomes" id="UP001501444">
    <property type="component" value="Unassembled WGS sequence"/>
</dbReference>
<accession>A0ABP5TT64</accession>
<dbReference type="Pfam" id="PF03537">
    <property type="entry name" value="Glyco_hydro_114"/>
    <property type="match status" value="1"/>
</dbReference>
<keyword evidence="3" id="KW-1185">Reference proteome</keyword>
<dbReference type="InterPro" id="IPR017853">
    <property type="entry name" value="GH"/>
</dbReference>
<dbReference type="InterPro" id="IPR004352">
    <property type="entry name" value="GH114_TIM-barrel"/>
</dbReference>
<evidence type="ECO:0000313" key="2">
    <source>
        <dbReference type="EMBL" id="GAA2358727.1"/>
    </source>
</evidence>
<evidence type="ECO:0000259" key="1">
    <source>
        <dbReference type="Pfam" id="PF03537"/>
    </source>
</evidence>
<dbReference type="SUPFAM" id="SSF51445">
    <property type="entry name" value="(Trans)glycosidases"/>
    <property type="match status" value="1"/>
</dbReference>
<gene>
    <name evidence="2" type="ORF">GCM10010170_052700</name>
</gene>
<dbReference type="RefSeq" id="WP_344615186.1">
    <property type="nucleotide sequence ID" value="NZ_BAAARV010000046.1"/>
</dbReference>
<dbReference type="Gene3D" id="3.20.20.70">
    <property type="entry name" value="Aldolase class I"/>
    <property type="match status" value="1"/>
</dbReference>
<evidence type="ECO:0000313" key="3">
    <source>
        <dbReference type="Proteomes" id="UP001501444"/>
    </source>
</evidence>
<name>A0ABP5TT64_9ACTN</name>
<reference evidence="3" key="1">
    <citation type="journal article" date="2019" name="Int. J. Syst. Evol. Microbiol.">
        <title>The Global Catalogue of Microorganisms (GCM) 10K type strain sequencing project: providing services to taxonomists for standard genome sequencing and annotation.</title>
        <authorList>
            <consortium name="The Broad Institute Genomics Platform"/>
            <consortium name="The Broad Institute Genome Sequencing Center for Infectious Disease"/>
            <person name="Wu L."/>
            <person name="Ma J."/>
        </authorList>
    </citation>
    <scope>NUCLEOTIDE SEQUENCE [LARGE SCALE GENOMIC DNA]</scope>
    <source>
        <strain evidence="3">JCM 3272</strain>
    </source>
</reference>